<evidence type="ECO:0000256" key="2">
    <source>
        <dbReference type="ARBA" id="ARBA00004496"/>
    </source>
</evidence>
<dbReference type="Gene3D" id="3.30.70.1170">
    <property type="entry name" value="Sun protein, domain 3"/>
    <property type="match status" value="1"/>
</dbReference>
<evidence type="ECO:0000256" key="4">
    <source>
        <dbReference type="ARBA" id="ARBA00022490"/>
    </source>
</evidence>
<feature type="binding site" evidence="13">
    <location>
        <begin position="244"/>
        <end position="250"/>
    </location>
    <ligand>
        <name>S-adenosyl-L-methionine</name>
        <dbReference type="ChEBI" id="CHEBI:59789"/>
    </ligand>
</feature>
<evidence type="ECO:0000256" key="10">
    <source>
        <dbReference type="ARBA" id="ARBA00030399"/>
    </source>
</evidence>
<keyword evidence="4" id="KW-0963">Cytoplasm</keyword>
<dbReference type="InterPro" id="IPR004573">
    <property type="entry name" value="rRNA_ssu_MeTfrase_B"/>
</dbReference>
<comment type="catalytic activity">
    <reaction evidence="12">
        <text>cytidine(967) in 16S rRNA + S-adenosyl-L-methionine = 5-methylcytidine(967) in 16S rRNA + S-adenosyl-L-homocysteine + H(+)</text>
        <dbReference type="Rhea" id="RHEA:42748"/>
        <dbReference type="Rhea" id="RHEA-COMP:10219"/>
        <dbReference type="Rhea" id="RHEA-COMP:10220"/>
        <dbReference type="ChEBI" id="CHEBI:15378"/>
        <dbReference type="ChEBI" id="CHEBI:57856"/>
        <dbReference type="ChEBI" id="CHEBI:59789"/>
        <dbReference type="ChEBI" id="CHEBI:74483"/>
        <dbReference type="ChEBI" id="CHEBI:82748"/>
        <dbReference type="EC" id="2.1.1.176"/>
    </reaction>
</comment>
<dbReference type="CDD" id="cd02440">
    <property type="entry name" value="AdoMet_MTases"/>
    <property type="match status" value="1"/>
</dbReference>
<keyword evidence="16" id="KW-1185">Reference proteome</keyword>
<dbReference type="Pfam" id="PF22458">
    <property type="entry name" value="RsmF-B_ferredox"/>
    <property type="match status" value="1"/>
</dbReference>
<comment type="subcellular location">
    <subcellularLocation>
        <location evidence="2">Cytoplasm</location>
    </subcellularLocation>
</comment>
<keyword evidence="5" id="KW-0698">rRNA processing</keyword>
<evidence type="ECO:0000313" key="16">
    <source>
        <dbReference type="Proteomes" id="UP001595840"/>
    </source>
</evidence>
<evidence type="ECO:0000256" key="8">
    <source>
        <dbReference type="ARBA" id="ARBA00022691"/>
    </source>
</evidence>
<dbReference type="EC" id="2.1.1.176" evidence="3"/>
<dbReference type="EMBL" id="JBHSCX010000003">
    <property type="protein sequence ID" value="MFC4361153.1"/>
    <property type="molecule type" value="Genomic_DNA"/>
</dbReference>
<accession>A0ABV8UZY7</accession>
<organism evidence="15 16">
    <name type="scientific">Simiduia curdlanivorans</name>
    <dbReference type="NCBI Taxonomy" id="1492769"/>
    <lineage>
        <taxon>Bacteria</taxon>
        <taxon>Pseudomonadati</taxon>
        <taxon>Pseudomonadota</taxon>
        <taxon>Gammaproteobacteria</taxon>
        <taxon>Cellvibrionales</taxon>
        <taxon>Cellvibrionaceae</taxon>
        <taxon>Simiduia</taxon>
    </lineage>
</organism>
<comment type="caution">
    <text evidence="15">The sequence shown here is derived from an EMBL/GenBank/DDBJ whole genome shotgun (WGS) entry which is preliminary data.</text>
</comment>
<evidence type="ECO:0000256" key="5">
    <source>
        <dbReference type="ARBA" id="ARBA00022552"/>
    </source>
</evidence>
<dbReference type="InterPro" id="IPR035926">
    <property type="entry name" value="NusB-like_sf"/>
</dbReference>
<evidence type="ECO:0000256" key="7">
    <source>
        <dbReference type="ARBA" id="ARBA00022679"/>
    </source>
</evidence>
<dbReference type="NCBIfam" id="NF008149">
    <property type="entry name" value="PRK10901.1"/>
    <property type="match status" value="1"/>
</dbReference>
<comment type="similarity">
    <text evidence="13">Belongs to the class I-like SAM-binding methyltransferase superfamily. RsmB/NOP family.</text>
</comment>
<dbReference type="Pfam" id="PF01189">
    <property type="entry name" value="Methyltr_RsmB-F"/>
    <property type="match status" value="1"/>
</dbReference>
<gene>
    <name evidence="15" type="primary">rsmB</name>
    <name evidence="15" type="ORF">ACFOX3_02505</name>
</gene>
<evidence type="ECO:0000256" key="6">
    <source>
        <dbReference type="ARBA" id="ARBA00022603"/>
    </source>
</evidence>
<dbReference type="InterPro" id="IPR006027">
    <property type="entry name" value="NusB_RsmB_TIM44"/>
</dbReference>
<dbReference type="SUPFAM" id="SSF53335">
    <property type="entry name" value="S-adenosyl-L-methionine-dependent methyltransferases"/>
    <property type="match status" value="1"/>
</dbReference>
<dbReference type="PANTHER" id="PTHR22807">
    <property type="entry name" value="NOP2 YEAST -RELATED NOL1/NOP2/FMU SUN DOMAIN-CONTAINING"/>
    <property type="match status" value="1"/>
</dbReference>
<evidence type="ECO:0000256" key="12">
    <source>
        <dbReference type="ARBA" id="ARBA00047283"/>
    </source>
</evidence>
<dbReference type="PROSITE" id="PS51686">
    <property type="entry name" value="SAM_MT_RSMB_NOP"/>
    <property type="match status" value="1"/>
</dbReference>
<dbReference type="SUPFAM" id="SSF48013">
    <property type="entry name" value="NusB-like"/>
    <property type="match status" value="1"/>
</dbReference>
<feature type="binding site" evidence="13">
    <location>
        <position position="311"/>
    </location>
    <ligand>
        <name>S-adenosyl-L-methionine</name>
        <dbReference type="ChEBI" id="CHEBI:59789"/>
    </ligand>
</feature>
<sequence length="423" mass="46698">MNSRAIAALCLADLLNKGHSLSALLPIYLARTQARDKGLVQELCFGACRWFYRYNPIIQALLAKPFKPKDADIHALLLLGIYQIEHLRVPDHAALSDTVEACRDLKKDWATKLVNGVLRNFLRQKDTLLATAQGSHPKWIEKAIRSHWPENADAILAANNQHPPLSLRLAPWINRQAYIDQLAAQSLVAKPGQMAANSIELETLVDVTSLPGFNQGDLSVQDEAAQLAGELLPLKDGDRVLDCCCAPGGKTLHLLQAAKVDVVAIDVEAKRLTRVRENLHRAKQQAKIICGDAAKPASWWDNKPFDHILLDAPCSATGVIRRHPDIKLLRKPADIAKLATLQGDILEANWALLKAGGYLLYATCSVMPEENTQVIEAFLARTADAKEQKIDASWGVEQSAGRQILPGQHNSDGFYYCLLHKQK</sequence>
<dbReference type="InterPro" id="IPR049560">
    <property type="entry name" value="MeTrfase_RsmB-F_NOP2_cat"/>
</dbReference>
<dbReference type="NCBIfam" id="TIGR00563">
    <property type="entry name" value="rsmB"/>
    <property type="match status" value="1"/>
</dbReference>
<dbReference type="PANTHER" id="PTHR22807:SF61">
    <property type="entry name" value="NOL1_NOP2_SUN FAMILY PROTEIN _ ANTITERMINATION NUSB DOMAIN-CONTAINING PROTEIN"/>
    <property type="match status" value="1"/>
</dbReference>
<evidence type="ECO:0000256" key="13">
    <source>
        <dbReference type="PROSITE-ProRule" id="PRU01023"/>
    </source>
</evidence>
<dbReference type="InterPro" id="IPR029063">
    <property type="entry name" value="SAM-dependent_MTases_sf"/>
</dbReference>
<proteinExistence type="inferred from homology"/>
<dbReference type="Gene3D" id="3.40.50.150">
    <property type="entry name" value="Vaccinia Virus protein VP39"/>
    <property type="match status" value="1"/>
</dbReference>
<dbReference type="GO" id="GO:0008168">
    <property type="term" value="F:methyltransferase activity"/>
    <property type="evidence" value="ECO:0007669"/>
    <property type="project" value="UniProtKB-KW"/>
</dbReference>
<dbReference type="InterPro" id="IPR001678">
    <property type="entry name" value="MeTrfase_RsmB-F_NOP2_dom"/>
</dbReference>
<dbReference type="Gene3D" id="1.10.940.10">
    <property type="entry name" value="NusB-like"/>
    <property type="match status" value="1"/>
</dbReference>
<evidence type="ECO:0000256" key="1">
    <source>
        <dbReference type="ARBA" id="ARBA00002724"/>
    </source>
</evidence>
<feature type="domain" description="SAM-dependent MTase RsmB/NOP-type" evidence="14">
    <location>
        <begin position="155"/>
        <end position="422"/>
    </location>
</feature>
<name>A0ABV8UZY7_9GAMM</name>
<dbReference type="RefSeq" id="WP_290260206.1">
    <property type="nucleotide sequence ID" value="NZ_JAUFQG010000004.1"/>
</dbReference>
<keyword evidence="9 13" id="KW-0694">RNA-binding</keyword>
<keyword evidence="7 13" id="KW-0808">Transferase</keyword>
<feature type="active site" description="Nucleophile" evidence="13">
    <location>
        <position position="364"/>
    </location>
</feature>
<feature type="binding site" evidence="13">
    <location>
        <position position="266"/>
    </location>
    <ligand>
        <name>S-adenosyl-L-methionine</name>
        <dbReference type="ChEBI" id="CHEBI:59789"/>
    </ligand>
</feature>
<evidence type="ECO:0000313" key="15">
    <source>
        <dbReference type="EMBL" id="MFC4361153.1"/>
    </source>
</evidence>
<keyword evidence="6 13" id="KW-0489">Methyltransferase</keyword>
<comment type="function">
    <text evidence="1">Specifically methylates the cytosine at position 967 (m5C967) of 16S rRNA.</text>
</comment>
<dbReference type="InterPro" id="IPR023267">
    <property type="entry name" value="RCMT"/>
</dbReference>
<reference evidence="16" key="1">
    <citation type="journal article" date="2019" name="Int. J. Syst. Evol. Microbiol.">
        <title>The Global Catalogue of Microorganisms (GCM) 10K type strain sequencing project: providing services to taxonomists for standard genome sequencing and annotation.</title>
        <authorList>
            <consortium name="The Broad Institute Genomics Platform"/>
            <consortium name="The Broad Institute Genome Sequencing Center for Infectious Disease"/>
            <person name="Wu L."/>
            <person name="Ma J."/>
        </authorList>
    </citation>
    <scope>NUCLEOTIDE SEQUENCE [LARGE SCALE GENOMIC DNA]</scope>
    <source>
        <strain evidence="16">CECT 8570</strain>
    </source>
</reference>
<evidence type="ECO:0000259" key="14">
    <source>
        <dbReference type="PROSITE" id="PS51686"/>
    </source>
</evidence>
<dbReference type="PRINTS" id="PR02008">
    <property type="entry name" value="RCMTFAMILY"/>
</dbReference>
<feature type="binding site" evidence="13">
    <location>
        <position position="292"/>
    </location>
    <ligand>
        <name>S-adenosyl-L-methionine</name>
        <dbReference type="ChEBI" id="CHEBI:59789"/>
    </ligand>
</feature>
<evidence type="ECO:0000256" key="3">
    <source>
        <dbReference type="ARBA" id="ARBA00012140"/>
    </source>
</evidence>
<dbReference type="Gene3D" id="1.10.287.730">
    <property type="entry name" value="Helix hairpin bin"/>
    <property type="match status" value="1"/>
</dbReference>
<dbReference type="Pfam" id="PF01029">
    <property type="entry name" value="NusB"/>
    <property type="match status" value="1"/>
</dbReference>
<evidence type="ECO:0000256" key="9">
    <source>
        <dbReference type="ARBA" id="ARBA00022884"/>
    </source>
</evidence>
<dbReference type="Proteomes" id="UP001595840">
    <property type="component" value="Unassembled WGS sequence"/>
</dbReference>
<dbReference type="GO" id="GO:0032259">
    <property type="term" value="P:methylation"/>
    <property type="evidence" value="ECO:0007669"/>
    <property type="project" value="UniProtKB-KW"/>
</dbReference>
<evidence type="ECO:0000256" key="11">
    <source>
        <dbReference type="ARBA" id="ARBA00031088"/>
    </source>
</evidence>
<keyword evidence="8 13" id="KW-0949">S-adenosyl-L-methionine</keyword>
<protein>
    <recommendedName>
        <fullName evidence="3">16S rRNA (cytosine(967)-C(5))-methyltransferase</fullName>
        <ecNumber evidence="3">2.1.1.176</ecNumber>
    </recommendedName>
    <alternativeName>
        <fullName evidence="10">16S rRNA m5C967 methyltransferase</fullName>
    </alternativeName>
    <alternativeName>
        <fullName evidence="11">rRNA (cytosine-C(5)-)-methyltransferase RsmB</fullName>
    </alternativeName>
</protein>
<dbReference type="InterPro" id="IPR054728">
    <property type="entry name" value="RsmB-like_ferredoxin"/>
</dbReference>